<organism evidence="2 3">
    <name type="scientific">Allosphingosinicella deserti</name>
    <dbReference type="NCBI Taxonomy" id="2116704"/>
    <lineage>
        <taxon>Bacteria</taxon>
        <taxon>Pseudomonadati</taxon>
        <taxon>Pseudomonadota</taxon>
        <taxon>Alphaproteobacteria</taxon>
        <taxon>Sphingomonadales</taxon>
        <taxon>Sphingomonadaceae</taxon>
        <taxon>Allosphingosinicella</taxon>
    </lineage>
</organism>
<keyword evidence="3" id="KW-1185">Reference proteome</keyword>
<name>A0A2P7QRE7_9SPHN</name>
<accession>A0A2P7QRE7</accession>
<sequence>MIVRQKEHACGVPGSTYEPGYARELLAAGVTRALGRGIEVFRGGGNPTGLHADGGTPGQVNLDRIVPTMLRSTRQISRDPLPPEHEGLQVLLRTGAIRIARPEELDAWSAAATRASPVGILQRTRLESRFAYVLSRPTPLPRESIALFIVPADVPMPVDPTRRSTFLLMADGSCRGSDIQCPDAPIILKALEAGWQTPLTVLIATALVALAAGATAKRARSLRPVVARAVLALALAPAIGILVLPENPVDELYAQAATLTWIVLVGLGWASGRRPDGENGVPSFSRIALIVISASIAGAGLLLFTKHHRDWERARARREEQALRLRRQENEALRCIAAIARREPEADAQADVSRNDPTPIGLTYTPHHGETITSYNEACKEPVGGSYKATGKWFQDTQRGYTFFARAPSEPACERAGENYVRRYNRTMAALARAPVDRFCRRAGAGGIEARPTKTP</sequence>
<keyword evidence="1" id="KW-1133">Transmembrane helix</keyword>
<proteinExistence type="predicted"/>
<dbReference type="RefSeq" id="WP_106512691.1">
    <property type="nucleotide sequence ID" value="NZ_PXYI01000003.1"/>
</dbReference>
<comment type="caution">
    <text evidence="2">The sequence shown here is derived from an EMBL/GenBank/DDBJ whole genome shotgun (WGS) entry which is preliminary data.</text>
</comment>
<gene>
    <name evidence="2" type="ORF">C7I55_09425</name>
</gene>
<feature type="transmembrane region" description="Helical" evidence="1">
    <location>
        <begin position="225"/>
        <end position="246"/>
    </location>
</feature>
<feature type="transmembrane region" description="Helical" evidence="1">
    <location>
        <begin position="252"/>
        <end position="272"/>
    </location>
</feature>
<dbReference type="AlphaFoldDB" id="A0A2P7QRE7"/>
<keyword evidence="1" id="KW-0472">Membrane</keyword>
<dbReference type="EMBL" id="PXYI01000003">
    <property type="protein sequence ID" value="PSJ40541.1"/>
    <property type="molecule type" value="Genomic_DNA"/>
</dbReference>
<keyword evidence="1" id="KW-0812">Transmembrane</keyword>
<feature type="transmembrane region" description="Helical" evidence="1">
    <location>
        <begin position="195"/>
        <end position="213"/>
    </location>
</feature>
<reference evidence="2 3" key="1">
    <citation type="submission" date="2018-03" db="EMBL/GenBank/DDBJ databases">
        <title>The draft genome of Sphingosinicella sp. GL-C-18.</title>
        <authorList>
            <person name="Liu L."/>
            <person name="Li L."/>
            <person name="Liang L."/>
            <person name="Zhang X."/>
            <person name="Wang T."/>
        </authorList>
    </citation>
    <scope>NUCLEOTIDE SEQUENCE [LARGE SCALE GENOMIC DNA]</scope>
    <source>
        <strain evidence="2 3">GL-C-18</strain>
    </source>
</reference>
<evidence type="ECO:0000256" key="1">
    <source>
        <dbReference type="SAM" id="Phobius"/>
    </source>
</evidence>
<protein>
    <submittedName>
        <fullName evidence="2">Uncharacterized protein</fullName>
    </submittedName>
</protein>
<evidence type="ECO:0000313" key="3">
    <source>
        <dbReference type="Proteomes" id="UP000241167"/>
    </source>
</evidence>
<dbReference type="Proteomes" id="UP000241167">
    <property type="component" value="Unassembled WGS sequence"/>
</dbReference>
<feature type="transmembrane region" description="Helical" evidence="1">
    <location>
        <begin position="284"/>
        <end position="304"/>
    </location>
</feature>
<evidence type="ECO:0000313" key="2">
    <source>
        <dbReference type="EMBL" id="PSJ40541.1"/>
    </source>
</evidence>